<dbReference type="SUPFAM" id="SSF54593">
    <property type="entry name" value="Glyoxalase/Bleomycin resistance protein/Dihydroxybiphenyl dioxygenase"/>
    <property type="match status" value="1"/>
</dbReference>
<proteinExistence type="predicted"/>
<dbReference type="RefSeq" id="WP_302110034.1">
    <property type="nucleotide sequence ID" value="NZ_JAUKTR010000003.1"/>
</dbReference>
<dbReference type="Proteomes" id="UP001169063">
    <property type="component" value="Unassembled WGS sequence"/>
</dbReference>
<evidence type="ECO:0000259" key="1">
    <source>
        <dbReference type="PROSITE" id="PS51819"/>
    </source>
</evidence>
<dbReference type="InterPro" id="IPR050383">
    <property type="entry name" value="GlyoxalaseI/FosfomycinResist"/>
</dbReference>
<dbReference type="PANTHER" id="PTHR21366">
    <property type="entry name" value="GLYOXALASE FAMILY PROTEIN"/>
    <property type="match status" value="1"/>
</dbReference>
<reference evidence="2" key="1">
    <citation type="submission" date="2023-07" db="EMBL/GenBank/DDBJ databases">
        <title>Brevundimonas soil sp. nov., isolated from the soil of chemical plant.</title>
        <authorList>
            <person name="Wu N."/>
        </authorList>
    </citation>
    <scope>NUCLEOTIDE SEQUENCE</scope>
    <source>
        <strain evidence="2">XZ-24</strain>
    </source>
</reference>
<protein>
    <submittedName>
        <fullName evidence="2">VOC family protein</fullName>
    </submittedName>
</protein>
<comment type="caution">
    <text evidence="2">The sequence shown here is derived from an EMBL/GenBank/DDBJ whole genome shotgun (WGS) entry which is preliminary data.</text>
</comment>
<dbReference type="PANTHER" id="PTHR21366:SF14">
    <property type="entry name" value="GLYOXALASE DOMAIN-CONTAINING PROTEIN 5"/>
    <property type="match status" value="1"/>
</dbReference>
<evidence type="ECO:0000313" key="3">
    <source>
        <dbReference type="Proteomes" id="UP001169063"/>
    </source>
</evidence>
<feature type="domain" description="VOC" evidence="1">
    <location>
        <begin position="5"/>
        <end position="130"/>
    </location>
</feature>
<keyword evidence="3" id="KW-1185">Reference proteome</keyword>
<sequence length="130" mass="14096">MRPLGIDHIVLRTERLDAMLAFYRDVIGCTVERVQEEIGLYQLRAGASLIDLVPVDGKLGRMGGAAPGKTARNLDHFCLQIADFDPAQVRRHLQAHGVEVGEEGVRYGAKGSAVSIYLADPDGNGVELRA</sequence>
<dbReference type="InterPro" id="IPR037523">
    <property type="entry name" value="VOC_core"/>
</dbReference>
<gene>
    <name evidence="2" type="ORF">Q0812_09220</name>
</gene>
<dbReference type="Gene3D" id="3.10.180.10">
    <property type="entry name" value="2,3-Dihydroxybiphenyl 1,2-Dioxygenase, domain 1"/>
    <property type="match status" value="1"/>
</dbReference>
<dbReference type="Pfam" id="PF00903">
    <property type="entry name" value="Glyoxalase"/>
    <property type="match status" value="1"/>
</dbReference>
<dbReference type="InterPro" id="IPR004360">
    <property type="entry name" value="Glyas_Fos-R_dOase_dom"/>
</dbReference>
<name>A0ABT8SMM4_9CAUL</name>
<dbReference type="EMBL" id="JAUKTR010000003">
    <property type="protein sequence ID" value="MDO1559606.1"/>
    <property type="molecule type" value="Genomic_DNA"/>
</dbReference>
<organism evidence="2 3">
    <name type="scientific">Peiella sedimenti</name>
    <dbReference type="NCBI Taxonomy" id="3061083"/>
    <lineage>
        <taxon>Bacteria</taxon>
        <taxon>Pseudomonadati</taxon>
        <taxon>Pseudomonadota</taxon>
        <taxon>Alphaproteobacteria</taxon>
        <taxon>Caulobacterales</taxon>
        <taxon>Caulobacteraceae</taxon>
        <taxon>Peiella</taxon>
    </lineage>
</organism>
<dbReference type="PROSITE" id="PS51819">
    <property type="entry name" value="VOC"/>
    <property type="match status" value="1"/>
</dbReference>
<dbReference type="InterPro" id="IPR029068">
    <property type="entry name" value="Glyas_Bleomycin-R_OHBP_Dase"/>
</dbReference>
<evidence type="ECO:0000313" key="2">
    <source>
        <dbReference type="EMBL" id="MDO1559606.1"/>
    </source>
</evidence>
<accession>A0ABT8SMM4</accession>